<protein>
    <submittedName>
        <fullName evidence="3">Tail fiber domain-containing protein</fullName>
    </submittedName>
</protein>
<dbReference type="EMBL" id="CP103416">
    <property type="protein sequence ID" value="UVW36031.1"/>
    <property type="molecule type" value="Genomic_DNA"/>
</dbReference>
<sequence>MQAPTTISRPYPKLTILFIYHNVTRLKTYFLTLCLALFFPINALANNTGATATYNKGGTSNTAIGYQAGYGLTSGSHNIYVASAGANTESYIIRMGTQGKHLGAYIAGISGVTASGGAAVYINSSGQLGTQPSSQRFKKDIQSLDTISEKILNLRPVTFRYKQADEKGAFPMQFGLIAEEVARILPELVKFDAEGKPLAVFYHLLTPLLLSELQRGHIENQAQQTVLNLLLEQNALFEAELLAVRQQMTVQAAQIASFQLRSAEVAQQLAQ</sequence>
<accession>A0ABY5TTM6</accession>
<evidence type="ECO:0000313" key="3">
    <source>
        <dbReference type="EMBL" id="UVW36031.1"/>
    </source>
</evidence>
<reference evidence="3" key="1">
    <citation type="submission" date="2022-08" db="EMBL/GenBank/DDBJ databases">
        <title>Catabolic pathway analysis in culturable SAR92 clade bacteria reveals their overlooked roles in DMSP degradation in coastal seas.</title>
        <authorList>
            <person name="He X."/>
            <person name="Zhang X."/>
            <person name="Zhang Y."/>
        </authorList>
    </citation>
    <scope>NUCLEOTIDE SEQUENCE</scope>
    <source>
        <strain evidence="3">H455</strain>
    </source>
</reference>
<keyword evidence="4" id="KW-1185">Reference proteome</keyword>
<evidence type="ECO:0000313" key="4">
    <source>
        <dbReference type="Proteomes" id="UP001059934"/>
    </source>
</evidence>
<dbReference type="Proteomes" id="UP001059934">
    <property type="component" value="Chromosome"/>
</dbReference>
<feature type="chain" id="PRO_5047548263" evidence="1">
    <location>
        <begin position="46"/>
        <end position="271"/>
    </location>
</feature>
<organism evidence="3 4">
    <name type="scientific">SAR92 clade bacterium H455</name>
    <dbReference type="NCBI Taxonomy" id="2974818"/>
    <lineage>
        <taxon>Bacteria</taxon>
        <taxon>Pseudomonadati</taxon>
        <taxon>Pseudomonadota</taxon>
        <taxon>Gammaproteobacteria</taxon>
        <taxon>Cellvibrionales</taxon>
        <taxon>Porticoccaceae</taxon>
        <taxon>SAR92 clade</taxon>
    </lineage>
</organism>
<dbReference type="Pfam" id="PF13884">
    <property type="entry name" value="Peptidase_S74"/>
    <property type="match status" value="1"/>
</dbReference>
<feature type="signal peptide" evidence="1">
    <location>
        <begin position="1"/>
        <end position="45"/>
    </location>
</feature>
<feature type="domain" description="Peptidase S74" evidence="2">
    <location>
        <begin position="133"/>
        <end position="227"/>
    </location>
</feature>
<dbReference type="PROSITE" id="PS51688">
    <property type="entry name" value="ICA"/>
    <property type="match status" value="1"/>
</dbReference>
<keyword evidence="1" id="KW-0732">Signal</keyword>
<proteinExistence type="predicted"/>
<gene>
    <name evidence="3" type="ORF">NYF23_05320</name>
</gene>
<name>A0ABY5TTM6_9GAMM</name>
<evidence type="ECO:0000259" key="2">
    <source>
        <dbReference type="PROSITE" id="PS51688"/>
    </source>
</evidence>
<dbReference type="InterPro" id="IPR030392">
    <property type="entry name" value="S74_ICA"/>
</dbReference>
<evidence type="ECO:0000256" key="1">
    <source>
        <dbReference type="SAM" id="SignalP"/>
    </source>
</evidence>